<accession>A0A4U7J9Z4</accession>
<dbReference type="SUPFAM" id="SSF50129">
    <property type="entry name" value="GroES-like"/>
    <property type="match status" value="1"/>
</dbReference>
<dbReference type="AlphaFoldDB" id="A0A4U7J9Z4"/>
<dbReference type="Gene3D" id="3.40.50.720">
    <property type="entry name" value="NAD(P)-binding Rossmann-like Domain"/>
    <property type="match status" value="1"/>
</dbReference>
<reference evidence="1 2" key="1">
    <citation type="submission" date="2020-09" db="EMBL/GenBank/DDBJ databases">
        <title>Characterization and genome sequencing of Ruminiclostridium sp. nov. MA18.</title>
        <authorList>
            <person name="Rettenmaier R."/>
            <person name="Kowollik M.-L."/>
            <person name="Liebl W."/>
            <person name="Zverlov V."/>
        </authorList>
    </citation>
    <scope>NUCLEOTIDE SEQUENCE [LARGE SCALE GENOMIC DNA]</scope>
    <source>
        <strain evidence="1 2">MA18</strain>
    </source>
</reference>
<keyword evidence="2" id="KW-1185">Reference proteome</keyword>
<evidence type="ECO:0000313" key="2">
    <source>
        <dbReference type="Proteomes" id="UP000306409"/>
    </source>
</evidence>
<organism evidence="1 2">
    <name type="scientific">Ruminiclostridium herbifermentans</name>
    <dbReference type="NCBI Taxonomy" id="2488810"/>
    <lineage>
        <taxon>Bacteria</taxon>
        <taxon>Bacillati</taxon>
        <taxon>Bacillota</taxon>
        <taxon>Clostridia</taxon>
        <taxon>Eubacteriales</taxon>
        <taxon>Oscillospiraceae</taxon>
        <taxon>Ruminiclostridium</taxon>
    </lineage>
</organism>
<proteinExistence type="predicted"/>
<dbReference type="Gene3D" id="3.90.180.10">
    <property type="entry name" value="Medium-chain alcohol dehydrogenases, catalytic domain"/>
    <property type="match status" value="1"/>
</dbReference>
<gene>
    <name evidence="1" type="ORF">EHE19_018505</name>
</gene>
<dbReference type="EMBL" id="CP061336">
    <property type="protein sequence ID" value="QNU66798.1"/>
    <property type="molecule type" value="Genomic_DNA"/>
</dbReference>
<protein>
    <submittedName>
        <fullName evidence="1">Uncharacterized protein</fullName>
    </submittedName>
</protein>
<dbReference type="RefSeq" id="WP_137698622.1">
    <property type="nucleotide sequence ID" value="NZ_CP061336.1"/>
</dbReference>
<dbReference type="Proteomes" id="UP000306409">
    <property type="component" value="Chromosome"/>
</dbReference>
<dbReference type="KEGG" id="rher:EHE19_018505"/>
<evidence type="ECO:0000313" key="1">
    <source>
        <dbReference type="EMBL" id="QNU66798.1"/>
    </source>
</evidence>
<dbReference type="InterPro" id="IPR011032">
    <property type="entry name" value="GroES-like_sf"/>
</dbReference>
<sequence length="428" mass="48693">MKDYPIDIEQRIYINVYSIAQDAYRFLQYPGFANIFVENANEMDTPLFVCGVGTIIKAGESCGEYHIGQCVAFFGFCKQNISNEIVTSQNCIVYIPKNISLDDAAHCITYLPFINIVKRMSLKLGENVLILGYSEYINKLKYLIELFGCNVINESSTNHIDAVILFGNKSIMDFEKFGCGTKIYLIPDSNSDSDVSLATDTIEIIKDIGKGYYDEDFQLSQIIYPYGYVRDTLKYDAEFCLDIMGKGRLSSITGENGIRNIKEEGNDFNQTIKASVFSYVKKLSELFEKHIEPALLQITCFCDRADISNIEHSLVEATYIINSRVAHIEFSGDIEQNHSVSFTFEDGCVAVINVITGFSELNKKYELNWDGQSASYKSDGKIMFYSSSIKEVSIDSNVNIEVDLKYAENIHIWKQFYKNKKYLYETIK</sequence>
<name>A0A4U7J9Z4_9FIRM</name>